<protein>
    <submittedName>
        <fullName evidence="2">CHAT domain-containing protein</fullName>
    </submittedName>
</protein>
<gene>
    <name evidence="2" type="ORF">KRR39_19380</name>
</gene>
<sequence length="853" mass="90904">MATTLDPDALRAEVEAARQESQQGRPARAVTRYRRLRTRIERSADPRAEVGLQRVRVVLGLAAAEYELTGDLDAAMSLLDEAEAITGEVGAESMRASVRGQRGLLLLRSGRGADALRSLDRAVEVMAVADSSDQFSILLNRGVLHLDGGALDAASADFTEAIAIALRSGDQLYASKARHNLGYVDFLAGRIPRALAAMEEAGRGDENEHPVLLLDRARVLREAGLAHDAEQLLARAATEFRAAGLPQDLAETDLVRAECALVEGEPDRARQLARSAERIFVRRRNLQWQRKAQLLVLQCERLAVEQRPERSRRAALLQVGTRARRLAEDCRAEKRVDLARPAELLARECALRAGGDVGEAGRLAPAMRASDPLPSRLLTREVRALAALHRGDRVRAAGEVRRGLAELGSYQNGFGSLDLRTASAVHGLPLARLGLELAERSGSAAEFFAAVERGRAISIRLASVGPPRDERTADLLAALRQTEEEARGLEGDPAAGEALARLRGRAGALQRDIRARAWELEGAAEVSGQDSARVAETRAAARATGTAFVTYVVHRGRWTAVTASARRPALVDLADAGRVDELVQRVRADLDALAMPLLPPPLKDSVRRSLDAGLGRLDDLLLAPVGVDGQALVVSCSAALVLLPWSLLPSRRGLPVVVTPSATAWLRAGDHVRRTRPRVVSVAGPGLHRAEDEARRVHALWPGAELLTGGDATTESLRLALAGADVVHVAAHGTHQQESPLFSSLRVSDGPLYAYELDAGDQPAPCVVLSACEAGLATVRPGDEGLGLTSVLLHLGSRSVLAGVARVRDDVAARVMQHAHASMAAGTSSPQALAGALAAEEEPAPFVAFGAGW</sequence>
<dbReference type="EMBL" id="CP077062">
    <property type="protein sequence ID" value="QWZ07568.1"/>
    <property type="molecule type" value="Genomic_DNA"/>
</dbReference>
<feature type="domain" description="CHAT" evidence="1">
    <location>
        <begin position="614"/>
        <end position="836"/>
    </location>
</feature>
<dbReference type="InterPro" id="IPR024983">
    <property type="entry name" value="CHAT_dom"/>
</dbReference>
<keyword evidence="3" id="KW-1185">Reference proteome</keyword>
<name>A0A975XZN0_9ACTN</name>
<proteinExistence type="predicted"/>
<accession>A0A975XZN0</accession>
<dbReference type="Proteomes" id="UP000683575">
    <property type="component" value="Chromosome"/>
</dbReference>
<dbReference type="KEGG" id="nps:KRR39_19380"/>
<organism evidence="2 3">
    <name type="scientific">Nocardioides panacis</name>
    <dbReference type="NCBI Taxonomy" id="2849501"/>
    <lineage>
        <taxon>Bacteria</taxon>
        <taxon>Bacillati</taxon>
        <taxon>Actinomycetota</taxon>
        <taxon>Actinomycetes</taxon>
        <taxon>Propionibacteriales</taxon>
        <taxon>Nocardioidaceae</taxon>
        <taxon>Nocardioides</taxon>
    </lineage>
</organism>
<evidence type="ECO:0000313" key="3">
    <source>
        <dbReference type="Proteomes" id="UP000683575"/>
    </source>
</evidence>
<dbReference type="RefSeq" id="WP_216939079.1">
    <property type="nucleotide sequence ID" value="NZ_CP077062.1"/>
</dbReference>
<evidence type="ECO:0000313" key="2">
    <source>
        <dbReference type="EMBL" id="QWZ07568.1"/>
    </source>
</evidence>
<evidence type="ECO:0000259" key="1">
    <source>
        <dbReference type="Pfam" id="PF12770"/>
    </source>
</evidence>
<dbReference type="Pfam" id="PF12770">
    <property type="entry name" value="CHAT"/>
    <property type="match status" value="1"/>
</dbReference>
<dbReference type="AlphaFoldDB" id="A0A975XZN0"/>
<reference evidence="2" key="1">
    <citation type="submission" date="2021-06" db="EMBL/GenBank/DDBJ databases">
        <title>Complete genome sequence of Nocardioides sp. G188.</title>
        <authorList>
            <person name="Im W.-T."/>
        </authorList>
    </citation>
    <scope>NUCLEOTIDE SEQUENCE</scope>
    <source>
        <strain evidence="2">G188</strain>
    </source>
</reference>